<keyword evidence="17" id="KW-1185">Reference proteome</keyword>
<feature type="compositionally biased region" description="Low complexity" evidence="12">
    <location>
        <begin position="1725"/>
        <end position="1737"/>
    </location>
</feature>
<dbReference type="Pfam" id="PF00672">
    <property type="entry name" value="HAMP"/>
    <property type="match status" value="7"/>
</dbReference>
<dbReference type="InterPro" id="IPR036097">
    <property type="entry name" value="HisK_dim/P_sf"/>
</dbReference>
<dbReference type="Pfam" id="PF18947">
    <property type="entry name" value="HAMP_2"/>
    <property type="match status" value="3"/>
</dbReference>
<dbReference type="CDD" id="cd16922">
    <property type="entry name" value="HATPase_EvgS-ArcB-TorS-like"/>
    <property type="match status" value="1"/>
</dbReference>
<evidence type="ECO:0000256" key="10">
    <source>
        <dbReference type="PROSITE-ProRule" id="PRU00169"/>
    </source>
</evidence>
<feature type="compositionally biased region" description="Basic and acidic residues" evidence="12">
    <location>
        <begin position="1738"/>
        <end position="1774"/>
    </location>
</feature>
<evidence type="ECO:0000256" key="1">
    <source>
        <dbReference type="ARBA" id="ARBA00000085"/>
    </source>
</evidence>
<feature type="domain" description="HAMP" evidence="15">
    <location>
        <begin position="600"/>
        <end position="652"/>
    </location>
</feature>
<feature type="domain" description="HAMP" evidence="15">
    <location>
        <begin position="41"/>
        <end position="90"/>
    </location>
</feature>
<dbReference type="Gene3D" id="1.10.287.130">
    <property type="match status" value="1"/>
</dbReference>
<dbReference type="EMBL" id="JAAVJC010000001">
    <property type="protein sequence ID" value="NJQ13462.1"/>
    <property type="molecule type" value="Genomic_DNA"/>
</dbReference>
<feature type="domain" description="HAMP" evidence="15">
    <location>
        <begin position="1060"/>
        <end position="1112"/>
    </location>
</feature>
<dbReference type="Gene3D" id="1.10.287.950">
    <property type="entry name" value="Methyl-accepting chemotaxis protein"/>
    <property type="match status" value="1"/>
</dbReference>
<dbReference type="SUPFAM" id="SSF52172">
    <property type="entry name" value="CheY-like"/>
    <property type="match status" value="1"/>
</dbReference>
<evidence type="ECO:0000313" key="17">
    <source>
        <dbReference type="Proteomes" id="UP000727056"/>
    </source>
</evidence>
<keyword evidence="6" id="KW-0812">Transmembrane</keyword>
<dbReference type="CDD" id="cd06225">
    <property type="entry name" value="HAMP"/>
    <property type="match status" value="10"/>
</dbReference>
<keyword evidence="8" id="KW-0472">Membrane</keyword>
<evidence type="ECO:0000256" key="7">
    <source>
        <dbReference type="ARBA" id="ARBA00022777"/>
    </source>
</evidence>
<dbReference type="SMART" id="SM00065">
    <property type="entry name" value="GAF"/>
    <property type="match status" value="1"/>
</dbReference>
<dbReference type="InterPro" id="IPR003660">
    <property type="entry name" value="HAMP_dom"/>
</dbReference>
<dbReference type="InterPro" id="IPR004358">
    <property type="entry name" value="Sig_transdc_His_kin-like_C"/>
</dbReference>
<evidence type="ECO:0000256" key="9">
    <source>
        <dbReference type="ARBA" id="ARBA00023012"/>
    </source>
</evidence>
<feature type="domain" description="Response regulatory" evidence="14">
    <location>
        <begin position="1782"/>
        <end position="1899"/>
    </location>
</feature>
<dbReference type="InterPro" id="IPR003594">
    <property type="entry name" value="HATPase_dom"/>
</dbReference>
<comment type="catalytic activity">
    <reaction evidence="1">
        <text>ATP + protein L-histidine = ADP + protein N-phospho-L-histidine.</text>
        <dbReference type="EC" id="2.7.13.3"/>
    </reaction>
</comment>
<evidence type="ECO:0000256" key="3">
    <source>
        <dbReference type="ARBA" id="ARBA00012438"/>
    </source>
</evidence>
<dbReference type="PRINTS" id="PR00344">
    <property type="entry name" value="BCTRLSENSOR"/>
</dbReference>
<feature type="compositionally biased region" description="Acidic residues" evidence="12">
    <location>
        <begin position="1691"/>
        <end position="1700"/>
    </location>
</feature>
<dbReference type="Gene3D" id="3.40.50.2300">
    <property type="match status" value="1"/>
</dbReference>
<dbReference type="SUPFAM" id="SSF58104">
    <property type="entry name" value="Methyl-accepting chemotaxis protein (MCP) signaling domain"/>
    <property type="match status" value="5"/>
</dbReference>
<feature type="modified residue" description="4-aspartylphosphate" evidence="10">
    <location>
        <position position="1832"/>
    </location>
</feature>
<evidence type="ECO:0000256" key="2">
    <source>
        <dbReference type="ARBA" id="ARBA00004236"/>
    </source>
</evidence>
<dbReference type="SUPFAM" id="SSF55781">
    <property type="entry name" value="GAF domain-like"/>
    <property type="match status" value="1"/>
</dbReference>
<gene>
    <name evidence="16" type="ORF">HCN52_00455</name>
</gene>
<evidence type="ECO:0000256" key="11">
    <source>
        <dbReference type="SAM" id="Coils"/>
    </source>
</evidence>
<dbReference type="InterPro" id="IPR011006">
    <property type="entry name" value="CheY-like_superfamily"/>
</dbReference>
<feature type="domain" description="HAMP" evidence="15">
    <location>
        <begin position="324"/>
        <end position="376"/>
    </location>
</feature>
<feature type="region of interest" description="Disordered" evidence="12">
    <location>
        <begin position="1648"/>
        <end position="1774"/>
    </location>
</feature>
<organism evidence="16 17">
    <name type="scientific">Streptomyces bohaiensis</name>
    <dbReference type="NCBI Taxonomy" id="1431344"/>
    <lineage>
        <taxon>Bacteria</taxon>
        <taxon>Bacillati</taxon>
        <taxon>Actinomycetota</taxon>
        <taxon>Actinomycetes</taxon>
        <taxon>Kitasatosporales</taxon>
        <taxon>Streptomycetaceae</taxon>
        <taxon>Streptomyces</taxon>
    </lineage>
</organism>
<dbReference type="Gene3D" id="1.20.120.1530">
    <property type="match status" value="6"/>
</dbReference>
<evidence type="ECO:0000256" key="6">
    <source>
        <dbReference type="ARBA" id="ARBA00022692"/>
    </source>
</evidence>
<dbReference type="CDD" id="cd00082">
    <property type="entry name" value="HisKA"/>
    <property type="match status" value="1"/>
</dbReference>
<keyword evidence="4 10" id="KW-0597">Phosphoprotein</keyword>
<dbReference type="SUPFAM" id="SSF47384">
    <property type="entry name" value="Homodimeric domain of signal transducing histidine kinase"/>
    <property type="match status" value="1"/>
</dbReference>
<dbReference type="SMART" id="SM00448">
    <property type="entry name" value="REC"/>
    <property type="match status" value="1"/>
</dbReference>
<dbReference type="InterPro" id="IPR029016">
    <property type="entry name" value="GAF-like_dom_sf"/>
</dbReference>
<dbReference type="SMART" id="SM00304">
    <property type="entry name" value="HAMP"/>
    <property type="match status" value="12"/>
</dbReference>
<feature type="domain" description="HAMP" evidence="15">
    <location>
        <begin position="784"/>
        <end position="836"/>
    </location>
</feature>
<dbReference type="Pfam" id="PF02518">
    <property type="entry name" value="HATPase_c"/>
    <property type="match status" value="1"/>
</dbReference>
<dbReference type="Proteomes" id="UP000727056">
    <property type="component" value="Unassembled WGS sequence"/>
</dbReference>
<dbReference type="SUPFAM" id="SSF55874">
    <property type="entry name" value="ATPase domain of HSP90 chaperone/DNA topoisomerase II/histidine kinase"/>
    <property type="match status" value="1"/>
</dbReference>
<dbReference type="PANTHER" id="PTHR45339">
    <property type="entry name" value="HYBRID SIGNAL TRANSDUCTION HISTIDINE KINASE J"/>
    <property type="match status" value="1"/>
</dbReference>
<dbReference type="Pfam" id="PF00072">
    <property type="entry name" value="Response_reg"/>
    <property type="match status" value="1"/>
</dbReference>
<comment type="caution">
    <text evidence="16">The sequence shown here is derived from an EMBL/GenBank/DDBJ whole genome shotgun (WGS) entry which is preliminary data.</text>
</comment>
<dbReference type="InterPro" id="IPR001789">
    <property type="entry name" value="Sig_transdc_resp-reg_receiver"/>
</dbReference>
<feature type="compositionally biased region" description="Low complexity" evidence="12">
    <location>
        <begin position="1661"/>
        <end position="1673"/>
    </location>
</feature>
<dbReference type="EC" id="2.7.13.3" evidence="3"/>
<dbReference type="InterPro" id="IPR036890">
    <property type="entry name" value="HATPase_C_sf"/>
</dbReference>
<dbReference type="PROSITE" id="PS50109">
    <property type="entry name" value="HIS_KIN"/>
    <property type="match status" value="1"/>
</dbReference>
<dbReference type="PANTHER" id="PTHR45339:SF1">
    <property type="entry name" value="HYBRID SIGNAL TRANSDUCTION HISTIDINE KINASE J"/>
    <property type="match status" value="1"/>
</dbReference>
<evidence type="ECO:0000259" key="14">
    <source>
        <dbReference type="PROSITE" id="PS50110"/>
    </source>
</evidence>
<keyword evidence="9" id="KW-0902">Two-component regulatory system</keyword>
<feature type="domain" description="HAMP" evidence="15">
    <location>
        <begin position="508"/>
        <end position="560"/>
    </location>
</feature>
<evidence type="ECO:0000313" key="16">
    <source>
        <dbReference type="EMBL" id="NJQ13462.1"/>
    </source>
</evidence>
<feature type="coiled-coil region" evidence="11">
    <location>
        <begin position="1295"/>
        <end position="1357"/>
    </location>
</feature>
<evidence type="ECO:0000256" key="5">
    <source>
        <dbReference type="ARBA" id="ARBA00022679"/>
    </source>
</evidence>
<dbReference type="SMART" id="SM00388">
    <property type="entry name" value="HisKA"/>
    <property type="match status" value="1"/>
</dbReference>
<evidence type="ECO:0000256" key="12">
    <source>
        <dbReference type="SAM" id="MobiDB-lite"/>
    </source>
</evidence>
<keyword evidence="5" id="KW-0808">Transferase</keyword>
<dbReference type="InterPro" id="IPR003018">
    <property type="entry name" value="GAF"/>
</dbReference>
<comment type="subcellular location">
    <subcellularLocation>
        <location evidence="2">Cell membrane</location>
    </subcellularLocation>
</comment>
<dbReference type="CDD" id="cd17546">
    <property type="entry name" value="REC_hyHK_CKI1_RcsC-like"/>
    <property type="match status" value="1"/>
</dbReference>
<accession>A0ABX1C8A5</accession>
<name>A0ABX1C8A5_9ACTN</name>
<dbReference type="InterPro" id="IPR005467">
    <property type="entry name" value="His_kinase_dom"/>
</dbReference>
<evidence type="ECO:0000259" key="13">
    <source>
        <dbReference type="PROSITE" id="PS50109"/>
    </source>
</evidence>
<reference evidence="16 17" key="1">
    <citation type="submission" date="2020-03" db="EMBL/GenBank/DDBJ databases">
        <title>Draft genome of Streptomyces sp. ventii, isolated from the Axial Seamount in the Pacific Ocean, and resequencing of the two type strains Streptomyces lonarensis strain NCL 716 and Streptomyces bohaiensis strain 11A07.</title>
        <authorList>
            <person name="Loughran R.M."/>
            <person name="Pfannmuller K.M."/>
            <person name="Wasson B.J."/>
            <person name="Deadmond M.C."/>
            <person name="Paddock B.E."/>
            <person name="Koyack M.J."/>
            <person name="Gallegos D.A."/>
            <person name="Mitchell E.A."/>
            <person name="Ushijima B."/>
            <person name="Saw J.H."/>
            <person name="Mcphail K.L."/>
            <person name="Videau P."/>
        </authorList>
    </citation>
    <scope>NUCLEOTIDE SEQUENCE [LARGE SCALE GENOMIC DNA]</scope>
    <source>
        <strain evidence="16 17">11A07</strain>
    </source>
</reference>
<protein>
    <recommendedName>
        <fullName evidence="3">histidine kinase</fullName>
        <ecNumber evidence="3">2.7.13.3</ecNumber>
    </recommendedName>
</protein>
<dbReference type="Pfam" id="PF00512">
    <property type="entry name" value="HisKA"/>
    <property type="match status" value="1"/>
</dbReference>
<evidence type="ECO:0000256" key="8">
    <source>
        <dbReference type="ARBA" id="ARBA00022989"/>
    </source>
</evidence>
<feature type="compositionally biased region" description="Basic and acidic residues" evidence="12">
    <location>
        <begin position="1"/>
        <end position="26"/>
    </location>
</feature>
<evidence type="ECO:0000259" key="15">
    <source>
        <dbReference type="PROSITE" id="PS50885"/>
    </source>
</evidence>
<dbReference type="Pfam" id="PF13185">
    <property type="entry name" value="GAF_2"/>
    <property type="match status" value="1"/>
</dbReference>
<dbReference type="SMART" id="SM00387">
    <property type="entry name" value="HATPase_c"/>
    <property type="match status" value="1"/>
</dbReference>
<feature type="domain" description="HAMP" evidence="15">
    <location>
        <begin position="232"/>
        <end position="284"/>
    </location>
</feature>
<feature type="region of interest" description="Disordered" evidence="12">
    <location>
        <begin position="1"/>
        <end position="34"/>
    </location>
</feature>
<feature type="domain" description="HAMP" evidence="15">
    <location>
        <begin position="968"/>
        <end position="1020"/>
    </location>
</feature>
<dbReference type="PROSITE" id="PS50885">
    <property type="entry name" value="HAMP"/>
    <property type="match status" value="12"/>
</dbReference>
<keyword evidence="8" id="KW-1133">Transmembrane helix</keyword>
<dbReference type="Gene3D" id="3.30.450.40">
    <property type="match status" value="1"/>
</dbReference>
<feature type="domain" description="HAMP" evidence="15">
    <location>
        <begin position="692"/>
        <end position="744"/>
    </location>
</feature>
<feature type="domain" description="Histidine kinase" evidence="13">
    <location>
        <begin position="1374"/>
        <end position="1615"/>
    </location>
</feature>
<sequence>MGRFGRDRGRDTVVSDGGEVRPETRGRRGGTRGGATVEVDAAALDRLLSALVSMREGNFRRRLTVAGEGPMAEIAAVYNDVADRNLHLTGQLARVRRVVGREGKLTERLEAGSLEGAWAKAVDDANDLVEDLARPVSEVGRVLSAVAEGDLAERMDLRTQVDGGTGRPLRGEFLRVGRTVNGLVDQLSAFTDEVSRVALEVGTEGNLGGQAKMRGVSGAWKDLTDSLNTMAYRLTAQVRDISRVTTAVAHGDLTQKVTVHVAGEMLGLKDTVNTMVDQLSSFQSEVTRVAREVGTEGQLGGQARVDGVAGVWKDLTDSVNLMADNLTAQVREIAQVTTAVANGDLSQTITVTARGEIAQLAETINAMTETLRTFADEVTRTASEIGTEGKLGGQARVQGVAGTWKDLTDSVNTAFRDLTAQVRDIATVTTAVANGDLTQKVTVDVAGEMLGLKNTVNTMVDQLSSFQFEVTRVAREIGDEGALGGQARVDGVAGAWKDLTESVNTAFRNLTAQVRDIATVTTAVANGDLTQKVTVDVAGEMLDLKVTVNTMVDQLSSFADQVTQVATEVGTEGRLGGQAHVDGVAGVWKGLTDSVNSMASNLTSQVRGIAHVTTAVAQGDLSQKITVDARGEILEVKNTINTMVDQLSSFAEQVTRVALEVGTEGRLGGQAQVPGVDGVWRDLTDSVNGMASNLTGQVRGIAQVATAVARGDLSQKITVDAQGEILEVKNTINTMVDNLSSFAEEVTRVAREVGTEGRLGGQAEVRGVAGTWKDLTQSVNGMANNLTAQVRSIAEVTTAVAKGDLTKKIIVDAQGEILALVTTVNTMVDQLSSFADQVTRVAREVGTEGQLGGQAQVRGVSGIWKDLTDNVNLMARNLTEQVRNISGVATAVANGDLSKSVTVEASGEIAQLADSVNTMVTTLSSFAEQVTRVAREVGTEGRLGGQAHVPGVSGTWKDLTESVNGMANNLTGQVRNIAMVTTAIARGDLTKKMDIDARGEILELKTTINTMVDQLSSFAEQVTRVAREVGTDGQLGGQARVRDVAGTWKELTESVNEMAGNLTRQVRNIARVATAVTRGDHSVKIDAEAAGEILVLQDNINTMIRNLRETTLANKEQDWLKSNLARISGLMQGRRDLTDVANLIMGELAPAVSAQHGAFYLAKPTGGDTDVVAGAGENGYELQLISSYAIAPGSMPTVFRPGESLIGTAAQQRRPIFYGRTPEGYLKISSGLGEAQPAHVVVLPVLFEDRVLGVVELASFQPFTQIQRDFLGQMAEMIATSVNTIAVNTRTEVLLTQSRELADQLEKRSIELERQQRALQDSNLELKDKADQLASTNRDIEVKNSAIEQARQVLEERAEQLAVSMQYKSEFLANMSHELRTPLNSLLILAKLLADNSEGNLTGKQVEFAETIHGAGSDLLQLINDILDLSKVEAGKMDVSPTRIALVQLVDYVEASVRPLTAEKNLEFSVRVSPELPATLHTDEQRLLQVLRNLLSNAVKFTEAGSVELVIRPASEGVPEEIRQHMMEIGAVLDRSAPLVAFAVTDTGIGIAPGKMRVIFEAFKQADGTTSRKYGGTGLGLSISREIARLLGGEIDAASEPGRGSTFTLYLPLYPAELPPPGYGELAAGALAIEAADRAAEDRVAEAGGLGALEPPRGVTASAASAPAEIEGGAAPGSPGGESVEAPDAAAESDDQEPDPGADSPSQEEPQEQPPRAPAPGGGRASASEAAEAAAEQLTRRRREETPQREPGGDDASRADSARGRSEEPDKPVRRIAFHNEKVLIVDDDVRNVFALTSVLERHGLQVLYAENGREGIEVLESNEDIALVLMDIMMPEMDGYATTTAIRRMPQFSGLPIVALTAKAMKGDREKSIESGASDHVTKPVDTDYLLEVMDRWMNPQ</sequence>
<proteinExistence type="predicted"/>
<feature type="domain" description="HAMP" evidence="15">
    <location>
        <begin position="130"/>
        <end position="192"/>
    </location>
</feature>
<keyword evidence="7" id="KW-0418">Kinase</keyword>
<dbReference type="Gene3D" id="3.30.565.10">
    <property type="entry name" value="Histidine kinase-like ATPase, C-terminal domain"/>
    <property type="match status" value="1"/>
</dbReference>
<evidence type="ECO:0000256" key="4">
    <source>
        <dbReference type="ARBA" id="ARBA00022553"/>
    </source>
</evidence>
<keyword evidence="11" id="KW-0175">Coiled coil</keyword>
<dbReference type="InterPro" id="IPR003661">
    <property type="entry name" value="HisK_dim/P_dom"/>
</dbReference>
<feature type="domain" description="HAMP" evidence="15">
    <location>
        <begin position="416"/>
        <end position="468"/>
    </location>
</feature>
<feature type="domain" description="HAMP" evidence="15">
    <location>
        <begin position="876"/>
        <end position="928"/>
    </location>
</feature>
<dbReference type="PROSITE" id="PS50110">
    <property type="entry name" value="RESPONSE_REGULATORY"/>
    <property type="match status" value="1"/>
</dbReference>